<keyword evidence="5 7" id="KW-0443">Lipid metabolism</keyword>
<keyword evidence="3 7" id="KW-0597">Phosphoprotein</keyword>
<gene>
    <name evidence="7" type="primary">acpP</name>
    <name evidence="9" type="ORF">H8706_06935</name>
</gene>
<keyword evidence="10" id="KW-1185">Reference proteome</keyword>
<evidence type="ECO:0000256" key="2">
    <source>
        <dbReference type="ARBA" id="ARBA00022516"/>
    </source>
</evidence>
<dbReference type="InterPro" id="IPR036736">
    <property type="entry name" value="ACP-like_sf"/>
</dbReference>
<dbReference type="AlphaFoldDB" id="A0A926FE29"/>
<feature type="modified residue" description="O-(pantetheine 4'-phosphoryl)serine" evidence="7">
    <location>
        <position position="34"/>
    </location>
</feature>
<evidence type="ECO:0000313" key="9">
    <source>
        <dbReference type="EMBL" id="MBC8596604.1"/>
    </source>
</evidence>
<dbReference type="HAMAP" id="MF_01217">
    <property type="entry name" value="Acyl_carrier"/>
    <property type="match status" value="1"/>
</dbReference>
<dbReference type="GO" id="GO:0000036">
    <property type="term" value="F:acyl carrier activity"/>
    <property type="evidence" value="ECO:0007669"/>
    <property type="project" value="UniProtKB-UniRule"/>
</dbReference>
<keyword evidence="4 7" id="KW-0276">Fatty acid metabolism</keyword>
<dbReference type="InterPro" id="IPR003231">
    <property type="entry name" value="ACP"/>
</dbReference>
<dbReference type="InterPro" id="IPR020806">
    <property type="entry name" value="PKS_PP-bd"/>
</dbReference>
<protein>
    <recommendedName>
        <fullName evidence="7">Acyl carrier protein</fullName>
        <shortName evidence="7">ACP</shortName>
    </recommendedName>
</protein>
<dbReference type="PANTHER" id="PTHR20863:SF76">
    <property type="entry name" value="CARRIER DOMAIN-CONTAINING PROTEIN"/>
    <property type="match status" value="1"/>
</dbReference>
<reference evidence="9" key="1">
    <citation type="submission" date="2020-08" db="EMBL/GenBank/DDBJ databases">
        <title>Genome public.</title>
        <authorList>
            <person name="Liu C."/>
            <person name="Sun Q."/>
        </authorList>
    </citation>
    <scope>NUCLEOTIDE SEQUENCE</scope>
    <source>
        <strain evidence="9">NSJ-50</strain>
    </source>
</reference>
<organism evidence="9 10">
    <name type="scientific">Qingrenia yutianensis</name>
    <dbReference type="NCBI Taxonomy" id="2763676"/>
    <lineage>
        <taxon>Bacteria</taxon>
        <taxon>Bacillati</taxon>
        <taxon>Bacillota</taxon>
        <taxon>Clostridia</taxon>
        <taxon>Eubacteriales</taxon>
        <taxon>Oscillospiraceae</taxon>
        <taxon>Qingrenia</taxon>
    </lineage>
</organism>
<comment type="PTM">
    <text evidence="7">4'-phosphopantetheine is transferred from CoA to a specific serine of apo-ACP by AcpS. This modification is essential for activity because fatty acids are bound in thioester linkage to the sulfhydryl of the prosthetic group.</text>
</comment>
<comment type="subcellular location">
    <subcellularLocation>
        <location evidence="7">Cytoplasm</location>
    </subcellularLocation>
</comment>
<comment type="similarity">
    <text evidence="7">Belongs to the acyl carrier protein (ACP) family.</text>
</comment>
<accession>A0A926FE29</accession>
<evidence type="ECO:0000256" key="4">
    <source>
        <dbReference type="ARBA" id="ARBA00022832"/>
    </source>
</evidence>
<comment type="function">
    <text evidence="7">Carrier of the growing fatty acid chain in fatty acid biosynthesis.</text>
</comment>
<keyword evidence="1 7" id="KW-0596">Phosphopantetheine</keyword>
<comment type="caution">
    <text evidence="9">The sequence shown here is derived from an EMBL/GenBank/DDBJ whole genome shotgun (WGS) entry which is preliminary data.</text>
</comment>
<evidence type="ECO:0000256" key="3">
    <source>
        <dbReference type="ARBA" id="ARBA00022553"/>
    </source>
</evidence>
<keyword evidence="7" id="KW-0963">Cytoplasm</keyword>
<dbReference type="Pfam" id="PF00550">
    <property type="entry name" value="PP-binding"/>
    <property type="match status" value="1"/>
</dbReference>
<dbReference type="RefSeq" id="WP_262432055.1">
    <property type="nucleotide sequence ID" value="NZ_JACRTE010000006.1"/>
</dbReference>
<keyword evidence="2 7" id="KW-0444">Lipid biosynthesis</keyword>
<dbReference type="PANTHER" id="PTHR20863">
    <property type="entry name" value="ACYL CARRIER PROTEIN"/>
    <property type="match status" value="1"/>
</dbReference>
<evidence type="ECO:0000313" key="10">
    <source>
        <dbReference type="Proteomes" id="UP000647416"/>
    </source>
</evidence>
<feature type="domain" description="Carrier" evidence="8">
    <location>
        <begin position="1"/>
        <end position="73"/>
    </location>
</feature>
<dbReference type="GO" id="GO:0016020">
    <property type="term" value="C:membrane"/>
    <property type="evidence" value="ECO:0007669"/>
    <property type="project" value="GOC"/>
</dbReference>
<dbReference type="SUPFAM" id="SSF47336">
    <property type="entry name" value="ACP-like"/>
    <property type="match status" value="1"/>
</dbReference>
<dbReference type="Gene3D" id="1.10.1200.10">
    <property type="entry name" value="ACP-like"/>
    <property type="match status" value="1"/>
</dbReference>
<evidence type="ECO:0000256" key="7">
    <source>
        <dbReference type="HAMAP-Rule" id="MF_01217"/>
    </source>
</evidence>
<dbReference type="GO" id="GO:0031177">
    <property type="term" value="F:phosphopantetheine binding"/>
    <property type="evidence" value="ECO:0007669"/>
    <property type="project" value="InterPro"/>
</dbReference>
<dbReference type="GO" id="GO:0000035">
    <property type="term" value="F:acyl binding"/>
    <property type="evidence" value="ECO:0007669"/>
    <property type="project" value="TreeGrafter"/>
</dbReference>
<dbReference type="NCBIfam" id="NF002150">
    <property type="entry name" value="PRK00982.1-4"/>
    <property type="match status" value="1"/>
</dbReference>
<dbReference type="EMBL" id="JACRTE010000006">
    <property type="protein sequence ID" value="MBC8596604.1"/>
    <property type="molecule type" value="Genomic_DNA"/>
</dbReference>
<comment type="pathway">
    <text evidence="7">Lipid metabolism; fatty acid biosynthesis.</text>
</comment>
<name>A0A926FE29_9FIRM</name>
<dbReference type="InterPro" id="IPR009081">
    <property type="entry name" value="PP-bd_ACP"/>
</dbReference>
<evidence type="ECO:0000259" key="8">
    <source>
        <dbReference type="PROSITE" id="PS50075"/>
    </source>
</evidence>
<dbReference type="SMART" id="SM00823">
    <property type="entry name" value="PKS_PP"/>
    <property type="match status" value="1"/>
</dbReference>
<dbReference type="Proteomes" id="UP000647416">
    <property type="component" value="Unassembled WGS sequence"/>
</dbReference>
<evidence type="ECO:0000256" key="1">
    <source>
        <dbReference type="ARBA" id="ARBA00022450"/>
    </source>
</evidence>
<dbReference type="PROSITE" id="PS50075">
    <property type="entry name" value="CARRIER"/>
    <property type="match status" value="1"/>
</dbReference>
<evidence type="ECO:0000256" key="6">
    <source>
        <dbReference type="ARBA" id="ARBA00023160"/>
    </source>
</evidence>
<proteinExistence type="inferred from homology"/>
<evidence type="ECO:0000256" key="5">
    <source>
        <dbReference type="ARBA" id="ARBA00023098"/>
    </source>
</evidence>
<dbReference type="GO" id="GO:0009245">
    <property type="term" value="P:lipid A biosynthetic process"/>
    <property type="evidence" value="ECO:0007669"/>
    <property type="project" value="TreeGrafter"/>
</dbReference>
<dbReference type="SMART" id="SM01294">
    <property type="entry name" value="PKS_PP_betabranch"/>
    <property type="match status" value="1"/>
</dbReference>
<sequence>MTIDKIKEVLADHLDMDTAGITSETTFDDLGIDSLETVEIMMELEDEFGIEISVADVGKTVGSLVEYIDSKKE</sequence>
<dbReference type="GO" id="GO:0005829">
    <property type="term" value="C:cytosol"/>
    <property type="evidence" value="ECO:0007669"/>
    <property type="project" value="TreeGrafter"/>
</dbReference>
<keyword evidence="6 7" id="KW-0275">Fatty acid biosynthesis</keyword>